<evidence type="ECO:0000259" key="3">
    <source>
        <dbReference type="PROSITE" id="PS51829"/>
    </source>
</evidence>
<evidence type="ECO:0000256" key="1">
    <source>
        <dbReference type="ARBA" id="ARBA00022670"/>
    </source>
</evidence>
<dbReference type="PROSITE" id="PS51257">
    <property type="entry name" value="PROKAR_LIPOPROTEIN"/>
    <property type="match status" value="1"/>
</dbReference>
<keyword evidence="2" id="KW-0378">Hydrolase</keyword>
<protein>
    <recommendedName>
        <fullName evidence="3">P/Homo B domain-containing protein</fullName>
    </recommendedName>
</protein>
<dbReference type="Proteomes" id="UP000067626">
    <property type="component" value="Chromosome"/>
</dbReference>
<dbReference type="Pfam" id="PF01483">
    <property type="entry name" value="P_proprotein"/>
    <property type="match status" value="1"/>
</dbReference>
<name>A0A0K1EBI1_CHOCO</name>
<keyword evidence="5" id="KW-1185">Reference proteome</keyword>
<reference evidence="4 5" key="1">
    <citation type="submission" date="2015-07" db="EMBL/GenBank/DDBJ databases">
        <title>Genome analysis of myxobacterium Chondromyces crocatus Cm c5 reveals a high potential for natural compound synthesis and the genetic basis for the loss of fruiting body formation.</title>
        <authorList>
            <person name="Zaburannyi N."/>
            <person name="Bunk B."/>
            <person name="Maier J."/>
            <person name="Overmann J."/>
            <person name="Mueller R."/>
        </authorList>
    </citation>
    <scope>NUCLEOTIDE SEQUENCE [LARGE SCALE GENOMIC DNA]</scope>
    <source>
        <strain evidence="4 5">Cm c5</strain>
    </source>
</reference>
<evidence type="ECO:0000256" key="2">
    <source>
        <dbReference type="ARBA" id="ARBA00022801"/>
    </source>
</evidence>
<dbReference type="OrthoDB" id="5380655at2"/>
<proteinExistence type="predicted"/>
<organism evidence="4 5">
    <name type="scientific">Chondromyces crocatus</name>
    <dbReference type="NCBI Taxonomy" id="52"/>
    <lineage>
        <taxon>Bacteria</taxon>
        <taxon>Pseudomonadati</taxon>
        <taxon>Myxococcota</taxon>
        <taxon>Polyangia</taxon>
        <taxon>Polyangiales</taxon>
        <taxon>Polyangiaceae</taxon>
        <taxon>Chondromyces</taxon>
    </lineage>
</organism>
<sequence>MKQLLGLMVFGSLVAACAPVAEVEEGPLAQEEVLEAQEGLQGPCGGQVPVEGSKDALGMLAFLNSAAATQAVLDHEVALDARAAAGLVSRRNGPDGVLGTGDDRPFASVAEVDAVAYVNGPALAKLADYARATGWVELEDSECLGTFDTVAFTAGEGRRALSLVNQVRASALPGIGLDHRAVNSILANRLVPHMPALEALPYIGPQMMLNIRSSLYLVVPGDLCTSNADCGSLMQCVGIPYDGSSNQGRCRDLAPLPGEGESCDTTACAPGLFCTTYHSCLPGWMADEVSNFTDVTIPASTSAPVASSVIVQGQATVPVSLEVKIRLVHPQPHALRIRLVDPNGTEALLWNGPASPGQTLGSTLPVTNGISYDDSVNGRWQLLIDNAGGTQAGLLEGWTLKVTSRWD</sequence>
<keyword evidence="1" id="KW-0645">Protease</keyword>
<dbReference type="SUPFAM" id="SSF49785">
    <property type="entry name" value="Galactose-binding domain-like"/>
    <property type="match status" value="1"/>
</dbReference>
<dbReference type="GO" id="GO:0006508">
    <property type="term" value="P:proteolysis"/>
    <property type="evidence" value="ECO:0007669"/>
    <property type="project" value="UniProtKB-KW"/>
</dbReference>
<dbReference type="GO" id="GO:0004252">
    <property type="term" value="F:serine-type endopeptidase activity"/>
    <property type="evidence" value="ECO:0007669"/>
    <property type="project" value="InterPro"/>
</dbReference>
<accession>A0A0K1EBI1</accession>
<evidence type="ECO:0000313" key="5">
    <source>
        <dbReference type="Proteomes" id="UP000067626"/>
    </source>
</evidence>
<dbReference type="InterPro" id="IPR002884">
    <property type="entry name" value="P_dom"/>
</dbReference>
<dbReference type="EMBL" id="CP012159">
    <property type="protein sequence ID" value="AKT38220.1"/>
    <property type="molecule type" value="Genomic_DNA"/>
</dbReference>
<dbReference type="AlphaFoldDB" id="A0A0K1EBI1"/>
<evidence type="ECO:0000313" key="4">
    <source>
        <dbReference type="EMBL" id="AKT38220.1"/>
    </source>
</evidence>
<feature type="domain" description="P/Homo B" evidence="3">
    <location>
        <begin position="280"/>
        <end position="407"/>
    </location>
</feature>
<gene>
    <name evidence="4" type="ORF">CMC5_023630</name>
</gene>
<dbReference type="PROSITE" id="PS51829">
    <property type="entry name" value="P_HOMO_B"/>
    <property type="match status" value="1"/>
</dbReference>
<dbReference type="InterPro" id="IPR008979">
    <property type="entry name" value="Galactose-bd-like_sf"/>
</dbReference>
<dbReference type="KEGG" id="ccro:CMC5_023630"/>
<dbReference type="RefSeq" id="WP_156338479.1">
    <property type="nucleotide sequence ID" value="NZ_CP012159.1"/>
</dbReference>
<dbReference type="Gene3D" id="2.60.120.260">
    <property type="entry name" value="Galactose-binding domain-like"/>
    <property type="match status" value="1"/>
</dbReference>